<comment type="catalytic activity">
    <reaction evidence="9">
        <text>(R)-S-lactoylglutathione = methylglyoxal + glutathione</text>
        <dbReference type="Rhea" id="RHEA:19069"/>
        <dbReference type="ChEBI" id="CHEBI:17158"/>
        <dbReference type="ChEBI" id="CHEBI:57474"/>
        <dbReference type="ChEBI" id="CHEBI:57925"/>
        <dbReference type="EC" id="4.4.1.5"/>
    </reaction>
</comment>
<feature type="binding site" evidence="8">
    <location>
        <position position="458"/>
    </location>
    <ligand>
        <name>Zn(2+)</name>
        <dbReference type="ChEBI" id="CHEBI:29105"/>
        <note>ligand shared between dimeric partners</note>
    </ligand>
</feature>
<comment type="caution">
    <text evidence="11">The sequence shown here is derived from an EMBL/GenBank/DDBJ whole genome shotgun (WGS) entry which is preliminary data.</text>
</comment>
<feature type="binding site" evidence="8">
    <location>
        <position position="429"/>
    </location>
    <ligand>
        <name>Zn(2+)</name>
        <dbReference type="ChEBI" id="CHEBI:29105"/>
        <note>ligand shared between dimeric partners</note>
    </ligand>
</feature>
<evidence type="ECO:0000313" key="12">
    <source>
        <dbReference type="Proteomes" id="UP000183567"/>
    </source>
</evidence>
<keyword evidence="5 8" id="KW-0862">Zinc</keyword>
<evidence type="ECO:0000256" key="9">
    <source>
        <dbReference type="RuleBase" id="RU361179"/>
    </source>
</evidence>
<comment type="similarity">
    <text evidence="2 9">Belongs to the glyoxalase I family.</text>
</comment>
<dbReference type="AlphaFoldDB" id="A0A1J8QPG3"/>
<evidence type="ECO:0000259" key="10">
    <source>
        <dbReference type="PROSITE" id="PS51819"/>
    </source>
</evidence>
<dbReference type="GO" id="GO:0004462">
    <property type="term" value="F:lactoylglutathione lyase activity"/>
    <property type="evidence" value="ECO:0007669"/>
    <property type="project" value="UniProtKB-UniRule"/>
</dbReference>
<dbReference type="OrthoDB" id="10006218at2759"/>
<evidence type="ECO:0000256" key="3">
    <source>
        <dbReference type="ARBA" id="ARBA00012081"/>
    </source>
</evidence>
<dbReference type="PROSITE" id="PS51819">
    <property type="entry name" value="VOC"/>
    <property type="match status" value="1"/>
</dbReference>
<keyword evidence="12" id="KW-1185">Reference proteome</keyword>
<evidence type="ECO:0000256" key="7">
    <source>
        <dbReference type="PIRSR" id="PIRSR604361-1"/>
    </source>
</evidence>
<dbReference type="PROSITE" id="PS00935">
    <property type="entry name" value="GLYOXALASE_I_2"/>
    <property type="match status" value="1"/>
</dbReference>
<dbReference type="PANTHER" id="PTHR10374">
    <property type="entry name" value="LACTOYLGLUTATHIONE LYASE GLYOXALASE I"/>
    <property type="match status" value="1"/>
</dbReference>
<dbReference type="Pfam" id="PF13383">
    <property type="entry name" value="Methyltransf_22"/>
    <property type="match status" value="1"/>
</dbReference>
<protein>
    <recommendedName>
        <fullName evidence="3 9">Lactoylglutathione lyase</fullName>
        <ecNumber evidence="3 9">4.4.1.5</ecNumber>
    </recommendedName>
    <alternativeName>
        <fullName evidence="9">Glyoxalase I</fullName>
    </alternativeName>
</protein>
<proteinExistence type="inferred from homology"/>
<comment type="cofactor">
    <cofactor evidence="8">
        <name>Zn(2+)</name>
        <dbReference type="ChEBI" id="CHEBI:29105"/>
    </cofactor>
    <text evidence="8">Binds 1 zinc ion per subunit. In the homodimer, two zinc ions are bound between subunits.</text>
</comment>
<evidence type="ECO:0000256" key="2">
    <source>
        <dbReference type="ARBA" id="ARBA00010363"/>
    </source>
</evidence>
<dbReference type="Pfam" id="PF00903">
    <property type="entry name" value="Glyoxalase"/>
    <property type="match status" value="1"/>
</dbReference>
<comment type="pathway">
    <text evidence="1 9">Secondary metabolite metabolism; methylglyoxal degradation; (R)-lactate from methylglyoxal: step 1/2.</text>
</comment>
<dbReference type="InterPro" id="IPR004361">
    <property type="entry name" value="Glyoxalase_1"/>
</dbReference>
<evidence type="ECO:0000256" key="6">
    <source>
        <dbReference type="ARBA" id="ARBA00023239"/>
    </source>
</evidence>
<dbReference type="PROSITE" id="PS00934">
    <property type="entry name" value="GLYOXALASE_I_1"/>
    <property type="match status" value="1"/>
</dbReference>
<dbReference type="EC" id="4.4.1.5" evidence="3 9"/>
<dbReference type="InterPro" id="IPR004360">
    <property type="entry name" value="Glyas_Fos-R_dOase_dom"/>
</dbReference>
<dbReference type="EMBL" id="LVVM01003137">
    <property type="protein sequence ID" value="OJA15417.1"/>
    <property type="molecule type" value="Genomic_DNA"/>
</dbReference>
<dbReference type="InterPro" id="IPR037523">
    <property type="entry name" value="VOC_core"/>
</dbReference>
<organism evidence="11 12">
    <name type="scientific">Rhizopogon vesiculosus</name>
    <dbReference type="NCBI Taxonomy" id="180088"/>
    <lineage>
        <taxon>Eukaryota</taxon>
        <taxon>Fungi</taxon>
        <taxon>Dikarya</taxon>
        <taxon>Basidiomycota</taxon>
        <taxon>Agaricomycotina</taxon>
        <taxon>Agaricomycetes</taxon>
        <taxon>Agaricomycetidae</taxon>
        <taxon>Boletales</taxon>
        <taxon>Suillineae</taxon>
        <taxon>Rhizopogonaceae</taxon>
        <taxon>Rhizopogon</taxon>
    </lineage>
</organism>
<dbReference type="InterPro" id="IPR025714">
    <property type="entry name" value="Methyltranfer_dom"/>
</dbReference>
<evidence type="ECO:0000256" key="8">
    <source>
        <dbReference type="PIRSR" id="PIRSR604361-3"/>
    </source>
</evidence>
<feature type="active site" description="Proton donor/acceptor" evidence="7">
    <location>
        <position position="504"/>
    </location>
</feature>
<dbReference type="SUPFAM" id="SSF54593">
    <property type="entry name" value="Glyoxalase/Bleomycin resistance protein/Dihydroxybiphenyl dioxygenase"/>
    <property type="match status" value="1"/>
</dbReference>
<evidence type="ECO:0000313" key="11">
    <source>
        <dbReference type="EMBL" id="OJA15417.1"/>
    </source>
</evidence>
<dbReference type="InterPro" id="IPR029068">
    <property type="entry name" value="Glyas_Bleomycin-R_OHBP_Dase"/>
</dbReference>
<dbReference type="InterPro" id="IPR018146">
    <property type="entry name" value="Glyoxalase_1_CS"/>
</dbReference>
<feature type="domain" description="VOC" evidence="10">
    <location>
        <begin position="362"/>
        <end position="508"/>
    </location>
</feature>
<dbReference type="PANTHER" id="PTHR10374:SF30">
    <property type="entry name" value="LACTOYLGLUTATHIONE LYASE"/>
    <property type="match status" value="1"/>
</dbReference>
<comment type="function">
    <text evidence="9">Catalyzes the conversion of hemimercaptal, formed from methylglyoxal and glutathione, to S-lactoylglutathione.</text>
</comment>
<reference evidence="11 12" key="1">
    <citation type="submission" date="2016-03" db="EMBL/GenBank/DDBJ databases">
        <title>Comparative genomics of the ectomycorrhizal sister species Rhizopogon vinicolor and Rhizopogon vesiculosus (Basidiomycota: Boletales) reveals a divergence of the mating type B locus.</title>
        <authorList>
            <person name="Mujic A.B."/>
            <person name="Kuo A."/>
            <person name="Tritt A."/>
            <person name="Lipzen A."/>
            <person name="Chen C."/>
            <person name="Johnson J."/>
            <person name="Sharma A."/>
            <person name="Barry K."/>
            <person name="Grigoriev I.V."/>
            <person name="Spatafora J.W."/>
        </authorList>
    </citation>
    <scope>NUCLEOTIDE SEQUENCE [LARGE SCALE GENOMIC DNA]</scope>
    <source>
        <strain evidence="11 12">AM-OR11-056</strain>
    </source>
</reference>
<dbReference type="STRING" id="180088.A0A1J8QPG3"/>
<dbReference type="Gene3D" id="3.10.180.10">
    <property type="entry name" value="2,3-Dihydroxybiphenyl 1,2-Dioxygenase, domain 1"/>
    <property type="match status" value="1"/>
</dbReference>
<keyword evidence="6 9" id="KW-0456">Lyase</keyword>
<evidence type="ECO:0000256" key="5">
    <source>
        <dbReference type="ARBA" id="ARBA00022833"/>
    </source>
</evidence>
<dbReference type="UniPathway" id="UPA00619">
    <property type="reaction ID" value="UER00675"/>
</dbReference>
<dbReference type="CDD" id="cd07233">
    <property type="entry name" value="GlxI_Zn"/>
    <property type="match status" value="1"/>
</dbReference>
<feature type="binding site" evidence="8">
    <location>
        <position position="504"/>
    </location>
    <ligand>
        <name>Zn(2+)</name>
        <dbReference type="ChEBI" id="CHEBI:29105"/>
        <note>ligand shared between dimeric partners</note>
    </ligand>
</feature>
<dbReference type="GO" id="GO:0046872">
    <property type="term" value="F:metal ion binding"/>
    <property type="evidence" value="ECO:0007669"/>
    <property type="project" value="UniProtKB-UniRule"/>
</dbReference>
<accession>A0A1J8QPG3</accession>
<evidence type="ECO:0000256" key="1">
    <source>
        <dbReference type="ARBA" id="ARBA00005008"/>
    </source>
</evidence>
<dbReference type="NCBIfam" id="TIGR00068">
    <property type="entry name" value="glyox_I"/>
    <property type="match status" value="1"/>
</dbReference>
<keyword evidence="4 8" id="KW-0479">Metal-binding</keyword>
<evidence type="ECO:0000256" key="4">
    <source>
        <dbReference type="ARBA" id="ARBA00022723"/>
    </source>
</evidence>
<gene>
    <name evidence="11" type="ORF">AZE42_10417</name>
</gene>
<name>A0A1J8QPG3_9AGAM</name>
<dbReference type="Proteomes" id="UP000183567">
    <property type="component" value="Unassembled WGS sequence"/>
</dbReference>
<sequence>MALYTRHPRFIAALLVLIVISLYMFTSDSSFHPLTFRNGPLAEILALEEVYYGKMLQQRRELIKKWGPTSEKIDPFPSSGEFYTLWDFFLPSFRCPHRLERIGIMGDGGKWVCGLERIAPKKQCVIYSFGVNGESSFEADIMKAAPGCEVYGYDFSVNSFGPEIEEDRDLSSRAHFFPFALGSEDKHTLTDYPKMYTLGTLMELNGHDFIDVLKVDIEGNEFDSLSTFIDSFHGKPLPFGQIQIEIHVYQEGNWGYFPKFLDWWEKLEAAGLRPFFSEPNLVYVNLVRGVRPDLVEYSFINIRGDHELPWWLRQTIPLCVMRNLNRALLNAFKTRRASTLQHTFHTTTLATMPRTAATESFKFNHTMIRIKDPKVSLPFYMDTLGMDLISEQNMGDFTLYFLGYDHDGIANLPAEQKAKARFNREGILELTHNHGTESDSSFQGYASGNADPGRGFGHIAITVQNIEEACARFESLGVPFKKRLTDGKMRHIAFILDPDGYWVEIVPGALSL</sequence>